<reference evidence="4 5" key="1">
    <citation type="submission" date="2024-10" db="EMBL/GenBank/DDBJ databases">
        <title>The Natural Products Discovery Center: Release of the First 8490 Sequenced Strains for Exploring Actinobacteria Biosynthetic Diversity.</title>
        <authorList>
            <person name="Kalkreuter E."/>
            <person name="Kautsar S.A."/>
            <person name="Yang D."/>
            <person name="Bader C.D."/>
            <person name="Teijaro C.N."/>
            <person name="Fluegel L."/>
            <person name="Davis C.M."/>
            <person name="Simpson J.R."/>
            <person name="Lauterbach L."/>
            <person name="Steele A.D."/>
            <person name="Gui C."/>
            <person name="Meng S."/>
            <person name="Li G."/>
            <person name="Viehrig K."/>
            <person name="Ye F."/>
            <person name="Su P."/>
            <person name="Kiefer A.F."/>
            <person name="Nichols A."/>
            <person name="Cepeda A.J."/>
            <person name="Yan W."/>
            <person name="Fan B."/>
            <person name="Jiang Y."/>
            <person name="Adhikari A."/>
            <person name="Zheng C.-J."/>
            <person name="Schuster L."/>
            <person name="Cowan T.M."/>
            <person name="Smanski M.J."/>
            <person name="Chevrette M.G."/>
            <person name="De Carvalho L.P.S."/>
            <person name="Shen B."/>
        </authorList>
    </citation>
    <scope>NUCLEOTIDE SEQUENCE [LARGE SCALE GENOMIC DNA]</scope>
    <source>
        <strain evidence="4 5">NPDC002593</strain>
    </source>
</reference>
<keyword evidence="1" id="KW-0560">Oxidoreductase</keyword>
<dbReference type="InterPro" id="IPR015590">
    <property type="entry name" value="Aldehyde_DH_dom"/>
</dbReference>
<protein>
    <submittedName>
        <fullName evidence="4">Aldehyde dehydrogenase family protein</fullName>
    </submittedName>
</protein>
<dbReference type="Pfam" id="PF00171">
    <property type="entry name" value="Aldedh"/>
    <property type="match status" value="1"/>
</dbReference>
<comment type="caution">
    <text evidence="4">The sequence shown here is derived from an EMBL/GenBank/DDBJ whole genome shotgun (WGS) entry which is preliminary data.</text>
</comment>
<accession>A0ABW6S830</accession>
<evidence type="ECO:0000256" key="1">
    <source>
        <dbReference type="ARBA" id="ARBA00023002"/>
    </source>
</evidence>
<evidence type="ECO:0000256" key="2">
    <source>
        <dbReference type="SAM" id="MobiDB-lite"/>
    </source>
</evidence>
<feature type="domain" description="Aldehyde dehydrogenase" evidence="3">
    <location>
        <begin position="15"/>
        <end position="154"/>
    </location>
</feature>
<keyword evidence="5" id="KW-1185">Reference proteome</keyword>
<dbReference type="SUPFAM" id="SSF53720">
    <property type="entry name" value="ALDH-like"/>
    <property type="match status" value="1"/>
</dbReference>
<dbReference type="PANTHER" id="PTHR43353:SF5">
    <property type="entry name" value="SUCCINATE-SEMIALDEHYDE DEHYDROGENASE, MITOCHONDRIAL"/>
    <property type="match status" value="1"/>
</dbReference>
<organism evidence="4 5">
    <name type="scientific">Nocardia jiangxiensis</name>
    <dbReference type="NCBI Taxonomy" id="282685"/>
    <lineage>
        <taxon>Bacteria</taxon>
        <taxon>Bacillati</taxon>
        <taxon>Actinomycetota</taxon>
        <taxon>Actinomycetes</taxon>
        <taxon>Mycobacteriales</taxon>
        <taxon>Nocardiaceae</taxon>
        <taxon>Nocardia</taxon>
    </lineage>
</organism>
<proteinExistence type="predicted"/>
<dbReference type="InterPro" id="IPR016162">
    <property type="entry name" value="Ald_DH_N"/>
</dbReference>
<dbReference type="RefSeq" id="WP_387406005.1">
    <property type="nucleotide sequence ID" value="NZ_JBIAQY010000013.1"/>
</dbReference>
<evidence type="ECO:0000313" key="5">
    <source>
        <dbReference type="Proteomes" id="UP001601992"/>
    </source>
</evidence>
<evidence type="ECO:0000259" key="3">
    <source>
        <dbReference type="Pfam" id="PF00171"/>
    </source>
</evidence>
<feature type="region of interest" description="Disordered" evidence="2">
    <location>
        <begin position="172"/>
        <end position="194"/>
    </location>
</feature>
<gene>
    <name evidence="4" type="ORF">ACFYXQ_31950</name>
</gene>
<evidence type="ECO:0000313" key="4">
    <source>
        <dbReference type="EMBL" id="MFF3572394.1"/>
    </source>
</evidence>
<sequence length="212" mass="23491">MNSATAESPSTQLWFDVRDPATGAVVGRYPLHTEADVDAAVARARDAGTWWAALGFAERARRLDRWRAELTRGRDDLARTMRQEMGKPLSDAKLEIAMALEHLKWAARNAERVLGPRSVNASLLTINQSCRVEYRPFGVVGVIGPWNYPVFTPLGCVPNPECSCPRLWSTPATPNSSVRTPRPSRNAGPRPARCVTYRSGRTRCTSSRPCRS</sequence>
<dbReference type="Proteomes" id="UP001601992">
    <property type="component" value="Unassembled WGS sequence"/>
</dbReference>
<dbReference type="EMBL" id="JBIAQY010000013">
    <property type="protein sequence ID" value="MFF3572394.1"/>
    <property type="molecule type" value="Genomic_DNA"/>
</dbReference>
<name>A0ABW6S830_9NOCA</name>
<dbReference type="PANTHER" id="PTHR43353">
    <property type="entry name" value="SUCCINATE-SEMIALDEHYDE DEHYDROGENASE, MITOCHONDRIAL"/>
    <property type="match status" value="1"/>
</dbReference>
<dbReference type="InterPro" id="IPR016161">
    <property type="entry name" value="Ald_DH/histidinol_DH"/>
</dbReference>
<dbReference type="Gene3D" id="3.40.605.10">
    <property type="entry name" value="Aldehyde Dehydrogenase, Chain A, domain 1"/>
    <property type="match status" value="1"/>
</dbReference>
<dbReference type="InterPro" id="IPR050740">
    <property type="entry name" value="Aldehyde_DH_Superfamily"/>
</dbReference>